<sequence length="80" mass="9046">MRSSAFFLNLLLLSEASAAGSLRRRERDIIIYSRSILAIFTRGSGHIIVVLSVGSKPILYPSFNRRCFHIYIIGKQRFSG</sequence>
<name>A0ABR1WZ60_9PEZI</name>
<dbReference type="EMBL" id="JAQQWN010000004">
    <property type="protein sequence ID" value="KAK8088448.1"/>
    <property type="molecule type" value="Genomic_DNA"/>
</dbReference>
<keyword evidence="3" id="KW-1185">Reference proteome</keyword>
<comment type="caution">
    <text evidence="2">The sequence shown here is derived from an EMBL/GenBank/DDBJ whole genome shotgun (WGS) entry which is preliminary data.</text>
</comment>
<gene>
    <name evidence="2" type="ORF">PG997_003409</name>
</gene>
<dbReference type="Proteomes" id="UP001433268">
    <property type="component" value="Unassembled WGS sequence"/>
</dbReference>
<organism evidence="2 3">
    <name type="scientific">Apiospora hydei</name>
    <dbReference type="NCBI Taxonomy" id="1337664"/>
    <lineage>
        <taxon>Eukaryota</taxon>
        <taxon>Fungi</taxon>
        <taxon>Dikarya</taxon>
        <taxon>Ascomycota</taxon>
        <taxon>Pezizomycotina</taxon>
        <taxon>Sordariomycetes</taxon>
        <taxon>Xylariomycetidae</taxon>
        <taxon>Amphisphaeriales</taxon>
        <taxon>Apiosporaceae</taxon>
        <taxon>Apiospora</taxon>
    </lineage>
</organism>
<evidence type="ECO:0008006" key="4">
    <source>
        <dbReference type="Google" id="ProtNLM"/>
    </source>
</evidence>
<evidence type="ECO:0000313" key="2">
    <source>
        <dbReference type="EMBL" id="KAK8088448.1"/>
    </source>
</evidence>
<evidence type="ECO:0000313" key="3">
    <source>
        <dbReference type="Proteomes" id="UP001433268"/>
    </source>
</evidence>
<dbReference type="GeneID" id="92040784"/>
<accession>A0ABR1WZ60</accession>
<feature type="chain" id="PRO_5046498534" description="Secreted protein" evidence="1">
    <location>
        <begin position="19"/>
        <end position="80"/>
    </location>
</feature>
<keyword evidence="1" id="KW-0732">Signal</keyword>
<evidence type="ECO:0000256" key="1">
    <source>
        <dbReference type="SAM" id="SignalP"/>
    </source>
</evidence>
<proteinExistence type="predicted"/>
<reference evidence="2 3" key="1">
    <citation type="submission" date="2023-01" db="EMBL/GenBank/DDBJ databases">
        <title>Analysis of 21 Apiospora genomes using comparative genomics revels a genus with tremendous synthesis potential of carbohydrate active enzymes and secondary metabolites.</title>
        <authorList>
            <person name="Sorensen T."/>
        </authorList>
    </citation>
    <scope>NUCLEOTIDE SEQUENCE [LARGE SCALE GENOMIC DNA]</scope>
    <source>
        <strain evidence="2 3">CBS 114990</strain>
    </source>
</reference>
<feature type="signal peptide" evidence="1">
    <location>
        <begin position="1"/>
        <end position="18"/>
    </location>
</feature>
<dbReference type="RefSeq" id="XP_066671342.1">
    <property type="nucleotide sequence ID" value="XM_066807724.1"/>
</dbReference>
<protein>
    <recommendedName>
        <fullName evidence="4">Secreted protein</fullName>
    </recommendedName>
</protein>